<dbReference type="EMBL" id="FQWT01000001">
    <property type="protein sequence ID" value="SHG44583.1"/>
    <property type="molecule type" value="Genomic_DNA"/>
</dbReference>
<proteinExistence type="predicted"/>
<dbReference type="AlphaFoldDB" id="A0A1M5JX38"/>
<evidence type="ECO:0000313" key="1">
    <source>
        <dbReference type="EMBL" id="SHG44583.1"/>
    </source>
</evidence>
<organism evidence="1 2">
    <name type="scientific">Chryseobacterium oranimense</name>
    <dbReference type="NCBI Taxonomy" id="421058"/>
    <lineage>
        <taxon>Bacteria</taxon>
        <taxon>Pseudomonadati</taxon>
        <taxon>Bacteroidota</taxon>
        <taxon>Flavobacteriia</taxon>
        <taxon>Flavobacteriales</taxon>
        <taxon>Weeksellaceae</taxon>
        <taxon>Chryseobacterium group</taxon>
        <taxon>Chryseobacterium</taxon>
    </lineage>
</organism>
<dbReference type="OrthoDB" id="1258768at2"/>
<dbReference type="RefSeq" id="WP_073059875.1">
    <property type="nucleotide sequence ID" value="NZ_FQWT01000001.1"/>
</dbReference>
<name>A0A1M5JX38_9FLAO</name>
<evidence type="ECO:0000313" key="2">
    <source>
        <dbReference type="Proteomes" id="UP000184047"/>
    </source>
</evidence>
<gene>
    <name evidence="1" type="ORF">SAMN05421866_0479</name>
</gene>
<keyword evidence="2" id="KW-1185">Reference proteome</keyword>
<sequence>MKYLKKYKALTIKKQFVLTSEDQKEIGRIVETNKFFSSGYYIILNSRSYDIKNVGFLKNDAELYYSKGVVYFTDLQKERIIKSGDVRMYHFKLDKTNQLFEKGELLIEIKKENNNLFHIQADDSVDDLLILFFLHYSTQEFNYIGGDGD</sequence>
<dbReference type="Proteomes" id="UP000184047">
    <property type="component" value="Unassembled WGS sequence"/>
</dbReference>
<reference evidence="2" key="1">
    <citation type="submission" date="2016-11" db="EMBL/GenBank/DDBJ databases">
        <authorList>
            <person name="Varghese N."/>
            <person name="Submissions S."/>
        </authorList>
    </citation>
    <scope>NUCLEOTIDE SEQUENCE [LARGE SCALE GENOMIC DNA]</scope>
    <source>
        <strain evidence="2">DSM 19055</strain>
    </source>
</reference>
<accession>A0A1M5JX38</accession>
<protein>
    <submittedName>
        <fullName evidence="1">Uncharacterized protein</fullName>
    </submittedName>
</protein>